<dbReference type="InterPro" id="IPR011006">
    <property type="entry name" value="CheY-like_superfamily"/>
</dbReference>
<dbReference type="PANTHER" id="PTHR44591">
    <property type="entry name" value="STRESS RESPONSE REGULATOR PROTEIN 1"/>
    <property type="match status" value="1"/>
</dbReference>
<dbReference type="InterPro" id="IPR001789">
    <property type="entry name" value="Sig_transdc_resp-reg_receiver"/>
</dbReference>
<gene>
    <name evidence="4" type="ORF">KSX_79510</name>
</gene>
<sequence>MPHPMQRILIVDDDPDILEALHIILEEEGYEVTTEEKGDALLHLHDDTLPHLIILDVLLSGKDGREILRRLKSQQNTRDIPVLMFSAHPSAEQTVRQAGADDFLAKPFNIEEFLARVTHLLS</sequence>
<keyword evidence="1 2" id="KW-0597">Phosphoprotein</keyword>
<protein>
    <recommendedName>
        <fullName evidence="3">Response regulatory domain-containing protein</fullName>
    </recommendedName>
</protein>
<feature type="modified residue" description="4-aspartylphosphate" evidence="2">
    <location>
        <position position="56"/>
    </location>
</feature>
<dbReference type="GO" id="GO:0000160">
    <property type="term" value="P:phosphorelay signal transduction system"/>
    <property type="evidence" value="ECO:0007669"/>
    <property type="project" value="InterPro"/>
</dbReference>
<dbReference type="SMART" id="SM00448">
    <property type="entry name" value="REC"/>
    <property type="match status" value="1"/>
</dbReference>
<dbReference type="PANTHER" id="PTHR44591:SF3">
    <property type="entry name" value="RESPONSE REGULATORY DOMAIN-CONTAINING PROTEIN"/>
    <property type="match status" value="1"/>
</dbReference>
<feature type="domain" description="Response regulatory" evidence="3">
    <location>
        <begin position="7"/>
        <end position="121"/>
    </location>
</feature>
<keyword evidence="5" id="KW-1185">Reference proteome</keyword>
<dbReference type="PROSITE" id="PS50110">
    <property type="entry name" value="RESPONSE_REGULATORY"/>
    <property type="match status" value="1"/>
</dbReference>
<dbReference type="RefSeq" id="WP_220198881.1">
    <property type="nucleotide sequence ID" value="NZ_BNJF01000006.1"/>
</dbReference>
<accession>A0A8J3ICI9</accession>
<dbReference type="AlphaFoldDB" id="A0A8J3ICI9"/>
<dbReference type="InterPro" id="IPR050595">
    <property type="entry name" value="Bact_response_regulator"/>
</dbReference>
<evidence type="ECO:0000256" key="2">
    <source>
        <dbReference type="PROSITE-ProRule" id="PRU00169"/>
    </source>
</evidence>
<proteinExistence type="predicted"/>
<reference evidence="4" key="1">
    <citation type="submission" date="2020-10" db="EMBL/GenBank/DDBJ databases">
        <title>Taxonomic study of unclassified bacteria belonging to the class Ktedonobacteria.</title>
        <authorList>
            <person name="Yabe S."/>
            <person name="Wang C.M."/>
            <person name="Zheng Y."/>
            <person name="Sakai Y."/>
            <person name="Cavaletti L."/>
            <person name="Monciardini P."/>
            <person name="Donadio S."/>
        </authorList>
    </citation>
    <scope>NUCLEOTIDE SEQUENCE</scope>
    <source>
        <strain evidence="4">SOSP1-1</strain>
    </source>
</reference>
<evidence type="ECO:0000313" key="4">
    <source>
        <dbReference type="EMBL" id="GHO49788.1"/>
    </source>
</evidence>
<evidence type="ECO:0000259" key="3">
    <source>
        <dbReference type="PROSITE" id="PS50110"/>
    </source>
</evidence>
<dbReference type="Pfam" id="PF00072">
    <property type="entry name" value="Response_reg"/>
    <property type="match status" value="1"/>
</dbReference>
<dbReference type="SUPFAM" id="SSF52172">
    <property type="entry name" value="CheY-like"/>
    <property type="match status" value="1"/>
</dbReference>
<dbReference type="Gene3D" id="3.40.50.2300">
    <property type="match status" value="1"/>
</dbReference>
<dbReference type="EMBL" id="BNJF01000006">
    <property type="protein sequence ID" value="GHO49788.1"/>
    <property type="molecule type" value="Genomic_DNA"/>
</dbReference>
<evidence type="ECO:0000256" key="1">
    <source>
        <dbReference type="ARBA" id="ARBA00022553"/>
    </source>
</evidence>
<dbReference type="Proteomes" id="UP000612362">
    <property type="component" value="Unassembled WGS sequence"/>
</dbReference>
<comment type="caution">
    <text evidence="4">The sequence shown here is derived from an EMBL/GenBank/DDBJ whole genome shotgun (WGS) entry which is preliminary data.</text>
</comment>
<name>A0A8J3ICI9_9CHLR</name>
<evidence type="ECO:0000313" key="5">
    <source>
        <dbReference type="Proteomes" id="UP000612362"/>
    </source>
</evidence>
<organism evidence="4 5">
    <name type="scientific">Ktedonospora formicarum</name>
    <dbReference type="NCBI Taxonomy" id="2778364"/>
    <lineage>
        <taxon>Bacteria</taxon>
        <taxon>Bacillati</taxon>
        <taxon>Chloroflexota</taxon>
        <taxon>Ktedonobacteria</taxon>
        <taxon>Ktedonobacterales</taxon>
        <taxon>Ktedonobacteraceae</taxon>
        <taxon>Ktedonospora</taxon>
    </lineage>
</organism>